<name>A0A7S0C787_9STRA</name>
<evidence type="ECO:0000256" key="2">
    <source>
        <dbReference type="ARBA" id="ARBA00023204"/>
    </source>
</evidence>
<dbReference type="InterPro" id="IPR011257">
    <property type="entry name" value="DNA_glycosylase"/>
</dbReference>
<organism evidence="4">
    <name type="scientific">Proboscia inermis</name>
    <dbReference type="NCBI Taxonomy" id="420281"/>
    <lineage>
        <taxon>Eukaryota</taxon>
        <taxon>Sar</taxon>
        <taxon>Stramenopiles</taxon>
        <taxon>Ochrophyta</taxon>
        <taxon>Bacillariophyta</taxon>
        <taxon>Coscinodiscophyceae</taxon>
        <taxon>Rhizosoleniophycidae</taxon>
        <taxon>Rhizosoleniales</taxon>
        <taxon>Rhizosoleniaceae</taxon>
        <taxon>Proboscia</taxon>
    </lineage>
</organism>
<dbReference type="InterPro" id="IPR051912">
    <property type="entry name" value="Alkylbase_DNA_Glycosylase/TA"/>
</dbReference>
<keyword evidence="1" id="KW-0227">DNA damage</keyword>
<evidence type="ECO:0000256" key="1">
    <source>
        <dbReference type="ARBA" id="ARBA00022763"/>
    </source>
</evidence>
<dbReference type="GO" id="GO:0008725">
    <property type="term" value="F:DNA-3-methyladenine glycosylase activity"/>
    <property type="evidence" value="ECO:0007669"/>
    <property type="project" value="TreeGrafter"/>
</dbReference>
<dbReference type="GO" id="GO:0006285">
    <property type="term" value="P:base-excision repair, AP site formation"/>
    <property type="evidence" value="ECO:0007669"/>
    <property type="project" value="TreeGrafter"/>
</dbReference>
<dbReference type="PANTHER" id="PTHR43003">
    <property type="entry name" value="DNA-3-METHYLADENINE GLYCOSYLASE"/>
    <property type="match status" value="1"/>
</dbReference>
<dbReference type="AlphaFoldDB" id="A0A7S0C787"/>
<dbReference type="InterPro" id="IPR003265">
    <property type="entry name" value="HhH-GPD_domain"/>
</dbReference>
<keyword evidence="2" id="KW-0234">DNA repair</keyword>
<dbReference type="EMBL" id="HBEL01022167">
    <property type="protein sequence ID" value="CAD8414243.1"/>
    <property type="molecule type" value="Transcribed_RNA"/>
</dbReference>
<dbReference type="SUPFAM" id="SSF48150">
    <property type="entry name" value="DNA-glycosylase"/>
    <property type="match status" value="1"/>
</dbReference>
<dbReference type="Gene3D" id="1.10.1670.40">
    <property type="match status" value="1"/>
</dbReference>
<feature type="domain" description="HhH-GPD" evidence="3">
    <location>
        <begin position="97"/>
        <end position="278"/>
    </location>
</feature>
<evidence type="ECO:0000259" key="3">
    <source>
        <dbReference type="SMART" id="SM00478"/>
    </source>
</evidence>
<dbReference type="SMART" id="SM00478">
    <property type="entry name" value="ENDO3c"/>
    <property type="match status" value="1"/>
</dbReference>
<protein>
    <recommendedName>
        <fullName evidence="3">HhH-GPD domain-containing protein</fullName>
    </recommendedName>
</protein>
<dbReference type="CDD" id="cd00056">
    <property type="entry name" value="ENDO3c"/>
    <property type="match status" value="1"/>
</dbReference>
<reference evidence="4" key="1">
    <citation type="submission" date="2021-01" db="EMBL/GenBank/DDBJ databases">
        <authorList>
            <person name="Corre E."/>
            <person name="Pelletier E."/>
            <person name="Niang G."/>
            <person name="Scheremetjew M."/>
            <person name="Finn R."/>
            <person name="Kale V."/>
            <person name="Holt S."/>
            <person name="Cochrane G."/>
            <person name="Meng A."/>
            <person name="Brown T."/>
            <person name="Cohen L."/>
        </authorList>
    </citation>
    <scope>NUCLEOTIDE SEQUENCE</scope>
    <source>
        <strain evidence="4">CCAP1064/1</strain>
    </source>
</reference>
<dbReference type="GO" id="GO:0043916">
    <property type="term" value="F:DNA-7-methylguanine glycosylase activity"/>
    <property type="evidence" value="ECO:0007669"/>
    <property type="project" value="TreeGrafter"/>
</dbReference>
<evidence type="ECO:0000313" key="4">
    <source>
        <dbReference type="EMBL" id="CAD8414243.1"/>
    </source>
</evidence>
<dbReference type="Gene3D" id="1.10.340.30">
    <property type="entry name" value="Hypothetical protein, domain 2"/>
    <property type="match status" value="1"/>
</dbReference>
<dbReference type="GO" id="GO:0005634">
    <property type="term" value="C:nucleus"/>
    <property type="evidence" value="ECO:0007669"/>
    <property type="project" value="TreeGrafter"/>
</dbReference>
<dbReference type="GO" id="GO:0032131">
    <property type="term" value="F:alkylated DNA binding"/>
    <property type="evidence" value="ECO:0007669"/>
    <property type="project" value="TreeGrafter"/>
</dbReference>
<dbReference type="PANTHER" id="PTHR43003:SF5">
    <property type="entry name" value="DNA-3-METHYLADENINE GLYCOSYLASE"/>
    <property type="match status" value="1"/>
</dbReference>
<sequence length="285" mass="31233">MKPESVQRHLSSLDRDNICKNMIPIGSRHNNKDAPSVGSWNVWDGLVHVANAHNGVLAPIIGASGPPSFYADENEGATNSGYDTDHKSFRSLCRIITGQQLAGSAAVAIYKRLLSIMGSSLDNPYGLTPESILAIADMDCGENHVIEEKLRKPAGLSNAKIRSIIDLSRHYKCGNLSDSFLFDNQITIDVLRDKLCQVKGLGPWSCDMFLIFHAHKPDILPLGDLAVRKGTAKLFGVKGSGKNGALCEKKDLAMLTRIHEPFAPYRSLSTYYMWRCADTKAFNAS</sequence>
<dbReference type="Pfam" id="PF00730">
    <property type="entry name" value="HhH-GPD"/>
    <property type="match status" value="1"/>
</dbReference>
<accession>A0A7S0C787</accession>
<dbReference type="GO" id="GO:0006307">
    <property type="term" value="P:DNA alkylation repair"/>
    <property type="evidence" value="ECO:0007669"/>
    <property type="project" value="TreeGrafter"/>
</dbReference>
<proteinExistence type="predicted"/>
<gene>
    <name evidence="4" type="ORF">PINE0816_LOCUS10376</name>
</gene>
<dbReference type="GO" id="GO:0032993">
    <property type="term" value="C:protein-DNA complex"/>
    <property type="evidence" value="ECO:0007669"/>
    <property type="project" value="TreeGrafter"/>
</dbReference>